<protein>
    <submittedName>
        <fullName evidence="1">Uncharacterized protein</fullName>
    </submittedName>
</protein>
<accession>A0ABV0YR23</accession>
<gene>
    <name evidence="1" type="ORF">AMECASPLE_021696</name>
</gene>
<evidence type="ECO:0000313" key="2">
    <source>
        <dbReference type="Proteomes" id="UP001469553"/>
    </source>
</evidence>
<keyword evidence="2" id="KW-1185">Reference proteome</keyword>
<reference evidence="1 2" key="1">
    <citation type="submission" date="2021-06" db="EMBL/GenBank/DDBJ databases">
        <authorList>
            <person name="Palmer J.M."/>
        </authorList>
    </citation>
    <scope>NUCLEOTIDE SEQUENCE [LARGE SCALE GENOMIC DNA]</scope>
    <source>
        <strain evidence="1 2">AS_MEX2019</strain>
        <tissue evidence="1">Muscle</tissue>
    </source>
</reference>
<organism evidence="1 2">
    <name type="scientific">Ameca splendens</name>
    <dbReference type="NCBI Taxonomy" id="208324"/>
    <lineage>
        <taxon>Eukaryota</taxon>
        <taxon>Metazoa</taxon>
        <taxon>Chordata</taxon>
        <taxon>Craniata</taxon>
        <taxon>Vertebrata</taxon>
        <taxon>Euteleostomi</taxon>
        <taxon>Actinopterygii</taxon>
        <taxon>Neopterygii</taxon>
        <taxon>Teleostei</taxon>
        <taxon>Neoteleostei</taxon>
        <taxon>Acanthomorphata</taxon>
        <taxon>Ovalentaria</taxon>
        <taxon>Atherinomorphae</taxon>
        <taxon>Cyprinodontiformes</taxon>
        <taxon>Goodeidae</taxon>
        <taxon>Ameca</taxon>
    </lineage>
</organism>
<comment type="caution">
    <text evidence="1">The sequence shown here is derived from an EMBL/GenBank/DDBJ whole genome shotgun (WGS) entry which is preliminary data.</text>
</comment>
<evidence type="ECO:0000313" key="1">
    <source>
        <dbReference type="EMBL" id="MEQ2296119.1"/>
    </source>
</evidence>
<proteinExistence type="predicted"/>
<dbReference type="Proteomes" id="UP001469553">
    <property type="component" value="Unassembled WGS sequence"/>
</dbReference>
<sequence>MQASGSDYTLSQSECVCGSPAVRARTSWDYYWLAAQHRQGSIWGGVLSWLGKSLSRRLYPYTESLPLTPSDLFPHMTPSLLPVLSSLQLLTSVNL</sequence>
<name>A0ABV0YR23_9TELE</name>
<dbReference type="EMBL" id="JAHRIP010039505">
    <property type="protein sequence ID" value="MEQ2296119.1"/>
    <property type="molecule type" value="Genomic_DNA"/>
</dbReference>